<name>A0ABM9NT30_9FLAO</name>
<evidence type="ECO:0000313" key="2">
    <source>
        <dbReference type="Proteomes" id="UP001497514"/>
    </source>
</evidence>
<keyword evidence="2" id="KW-1185">Reference proteome</keyword>
<organism evidence="1 2">
    <name type="scientific">Tenacibaculum dicentrarchi</name>
    <dbReference type="NCBI Taxonomy" id="669041"/>
    <lineage>
        <taxon>Bacteria</taxon>
        <taxon>Pseudomonadati</taxon>
        <taxon>Bacteroidota</taxon>
        <taxon>Flavobacteriia</taxon>
        <taxon>Flavobacteriales</taxon>
        <taxon>Flavobacteriaceae</taxon>
        <taxon>Tenacibaculum</taxon>
    </lineage>
</organism>
<proteinExistence type="predicted"/>
<dbReference type="EMBL" id="OZ038524">
    <property type="protein sequence ID" value="CAL2077941.1"/>
    <property type="molecule type" value="Genomic_DNA"/>
</dbReference>
<gene>
    <name evidence="1" type="ORF">TD3509T_0571</name>
</gene>
<evidence type="ECO:0000313" key="1">
    <source>
        <dbReference type="EMBL" id="CAL2077941.1"/>
    </source>
</evidence>
<evidence type="ECO:0008006" key="3">
    <source>
        <dbReference type="Google" id="ProtNLM"/>
    </source>
</evidence>
<reference evidence="1 2" key="1">
    <citation type="submission" date="2024-05" db="EMBL/GenBank/DDBJ databases">
        <authorList>
            <person name="Duchaud E."/>
        </authorList>
    </citation>
    <scope>NUCLEOTIDE SEQUENCE [LARGE SCALE GENOMIC DNA]</scope>
    <source>
        <strain evidence="1">Ena-SAMPLE-TAB-13-05-2024-13:56:06:370-140309</strain>
    </source>
</reference>
<accession>A0ABM9NT30</accession>
<protein>
    <recommendedName>
        <fullName evidence="3">Lipoprotein</fullName>
    </recommendedName>
</protein>
<sequence>MKKHNKKIFLIITVLFLIQQCTDINLIPAFVLNKSDYKYLSDNISAKNYVVNRVSEYNYSFITYDTINNYFIIDDSYSKTKIDSKGNIKIKIPHPSGNLPYKTHYVFTDSTICDLSKDKLQMIQYYKKINPDKQNWFLLFKEYYHKATTVIYGNDDKIYLKIKEGWVLFRSFNGPYLDGDYITERTLKGYPAKQRKLIYLKSLKSFRYSDWSHGSYYPEDKIKYLDQKIKKISFKKIGVSGTFTYTSIISQHFGIEYYKFKKKNGFIRFKESANKYPFILFKSKRYVSHYTIPEKFKTKTEVSFIDCSYPSNQYESKSDGLYIVKPK</sequence>
<dbReference type="RefSeq" id="WP_101902326.1">
    <property type="nucleotide sequence ID" value="NZ_OZ038524.1"/>
</dbReference>
<dbReference type="Proteomes" id="UP001497514">
    <property type="component" value="Chromosome"/>
</dbReference>